<name>A0A7G9RNB2_9BURK</name>
<dbReference type="InterPro" id="IPR021330">
    <property type="entry name" value="DUF2939"/>
</dbReference>
<dbReference type="AlphaFoldDB" id="A0A7G9RNB2"/>
<evidence type="ECO:0000313" key="3">
    <source>
        <dbReference type="Proteomes" id="UP000515811"/>
    </source>
</evidence>
<protein>
    <submittedName>
        <fullName evidence="2">DUF2939 domain-containing protein</fullName>
    </submittedName>
</protein>
<dbReference type="EMBL" id="CP060714">
    <property type="protein sequence ID" value="QNN57087.1"/>
    <property type="molecule type" value="Genomic_DNA"/>
</dbReference>
<feature type="compositionally biased region" description="Low complexity" evidence="1">
    <location>
        <begin position="118"/>
        <end position="130"/>
    </location>
</feature>
<dbReference type="KEGG" id="drg:H9K76_21830"/>
<proteinExistence type="predicted"/>
<keyword evidence="3" id="KW-1185">Reference proteome</keyword>
<dbReference type="Proteomes" id="UP000515811">
    <property type="component" value="Chromosome"/>
</dbReference>
<reference evidence="2 3" key="1">
    <citation type="submission" date="2020-08" db="EMBL/GenBank/DDBJ databases">
        <title>Genome sequence of Diaphorobacter ruginosibacter DSM 27467T.</title>
        <authorList>
            <person name="Hyun D.-W."/>
            <person name="Bae J.-W."/>
        </authorList>
    </citation>
    <scope>NUCLEOTIDE SEQUENCE [LARGE SCALE GENOMIC DNA]</scope>
    <source>
        <strain evidence="2 3">DSM 27467</strain>
    </source>
</reference>
<organism evidence="2 3">
    <name type="scientific">Diaphorobacter ruginosibacter</name>
    <dbReference type="NCBI Taxonomy" id="1715720"/>
    <lineage>
        <taxon>Bacteria</taxon>
        <taxon>Pseudomonadati</taxon>
        <taxon>Pseudomonadota</taxon>
        <taxon>Betaproteobacteria</taxon>
        <taxon>Burkholderiales</taxon>
        <taxon>Comamonadaceae</taxon>
        <taxon>Diaphorobacter</taxon>
    </lineage>
</organism>
<gene>
    <name evidence="2" type="ORF">H9K76_21830</name>
</gene>
<dbReference type="RefSeq" id="WP_187597352.1">
    <property type="nucleotide sequence ID" value="NZ_CP060714.1"/>
</dbReference>
<feature type="region of interest" description="Disordered" evidence="1">
    <location>
        <begin position="118"/>
        <end position="142"/>
    </location>
</feature>
<accession>A0A7G9RNB2</accession>
<sequence>MKNRKSVVFPVLVAAALGFATLLYVSPYLAMQSIKKAIDAGDSAALSEFVDFPVLRENMKGRLMRSLASKLPKAEPGSDNPLANIGQAIGGLVVGTAVDQLVTPAGIMMMMETGRVARGPAPAADPAAGSSRGGEAEAGDADQRKGFSLHYQGFGKVRAFRQRDPGTAFIFRRDGLLGWKLVNMELEGL</sequence>
<evidence type="ECO:0000313" key="2">
    <source>
        <dbReference type="EMBL" id="QNN57087.1"/>
    </source>
</evidence>
<evidence type="ECO:0000256" key="1">
    <source>
        <dbReference type="SAM" id="MobiDB-lite"/>
    </source>
</evidence>
<dbReference type="Pfam" id="PF11159">
    <property type="entry name" value="DUF2939"/>
    <property type="match status" value="1"/>
</dbReference>